<dbReference type="AlphaFoldDB" id="A0A0R3RC34"/>
<name>A0A0R3RC34_9BILA</name>
<accession>A0A0R3RC34</accession>
<protein>
    <submittedName>
        <fullName evidence="1">IS4 family transposase</fullName>
    </submittedName>
</protein>
<evidence type="ECO:0000313" key="1">
    <source>
        <dbReference type="WBParaSite" id="BTMF_0001760301-mRNA-1"/>
    </source>
</evidence>
<proteinExistence type="predicted"/>
<reference evidence="1" key="1">
    <citation type="submission" date="2017-02" db="UniProtKB">
        <authorList>
            <consortium name="WormBaseParasite"/>
        </authorList>
    </citation>
    <scope>IDENTIFICATION</scope>
</reference>
<dbReference type="WBParaSite" id="BTMF_0001760301-mRNA-1">
    <property type="protein sequence ID" value="BTMF_0001760301-mRNA-1"/>
    <property type="gene ID" value="BTMF_0001760301"/>
</dbReference>
<sequence length="46" mass="5324">LIHLLVNTGLFPDALAQVFLLIVKDHFRQWHRASTFLHANTFCCES</sequence>
<organism evidence="1">
    <name type="scientific">Brugia timori</name>
    <dbReference type="NCBI Taxonomy" id="42155"/>
    <lineage>
        <taxon>Eukaryota</taxon>
        <taxon>Metazoa</taxon>
        <taxon>Ecdysozoa</taxon>
        <taxon>Nematoda</taxon>
        <taxon>Chromadorea</taxon>
        <taxon>Rhabditida</taxon>
        <taxon>Spirurina</taxon>
        <taxon>Spiruromorpha</taxon>
        <taxon>Filarioidea</taxon>
        <taxon>Onchocercidae</taxon>
        <taxon>Brugia</taxon>
    </lineage>
</organism>